<evidence type="ECO:0000313" key="4">
    <source>
        <dbReference type="EMBL" id="AGF71493.1"/>
    </source>
</evidence>
<sequence>MRASDDDRHRVAAALSDAFARGQLDYGEFDERTKRVWVAKHHDELLDPLIDLMPDPARVLAAPPPAVRPERTPEPGRYPPDTGTDTASRQVTGEPGGQSFTLALMGGSGKRGDWLCAPHHVSIAVMGGTDLDLRRARFHAHETTITAVALMGGTDIIVPHDVRVINDGVGVMGAFDIEEDEDVLDSMEELPTNAPVIRINGLGLMGAVTMRRARRESTD</sequence>
<feature type="domain" description="DUF1707" evidence="2">
    <location>
        <begin position="1"/>
        <end position="52"/>
    </location>
</feature>
<evidence type="ECO:0000259" key="3">
    <source>
        <dbReference type="Pfam" id="PF09922"/>
    </source>
</evidence>
<name>M1NJE0_9CORY</name>
<evidence type="ECO:0000256" key="1">
    <source>
        <dbReference type="SAM" id="MobiDB-lite"/>
    </source>
</evidence>
<organism evidence="4 5">
    <name type="scientific">Corynebacterium halotolerans YIM 70093 = DSM 44683</name>
    <dbReference type="NCBI Taxonomy" id="1121362"/>
    <lineage>
        <taxon>Bacteria</taxon>
        <taxon>Bacillati</taxon>
        <taxon>Actinomycetota</taxon>
        <taxon>Actinomycetes</taxon>
        <taxon>Mycobacteriales</taxon>
        <taxon>Corynebacteriaceae</taxon>
        <taxon>Corynebacterium</taxon>
    </lineage>
</organism>
<dbReference type="InterPro" id="IPR012551">
    <property type="entry name" value="DUF1707_SHOCT-like"/>
</dbReference>
<accession>M1NJE0</accession>
<feature type="domain" description="Cell wall-active antibiotics response LiaF-like C-terminal" evidence="3">
    <location>
        <begin position="124"/>
        <end position="179"/>
    </location>
</feature>
<dbReference type="Pfam" id="PF09922">
    <property type="entry name" value="LiaF-like_C"/>
    <property type="match status" value="1"/>
</dbReference>
<dbReference type="Proteomes" id="UP000011723">
    <property type="component" value="Chromosome"/>
</dbReference>
<dbReference type="KEGG" id="chn:A605_02395"/>
<dbReference type="InterPro" id="IPR024425">
    <property type="entry name" value="LiaF-like_C"/>
</dbReference>
<dbReference type="PATRIC" id="fig|1121362.3.peg.480"/>
<dbReference type="AlphaFoldDB" id="M1NJE0"/>
<gene>
    <name evidence="4" type="ORF">A605_02395</name>
</gene>
<dbReference type="Pfam" id="PF08044">
    <property type="entry name" value="DUF1707"/>
    <property type="match status" value="1"/>
</dbReference>
<dbReference type="STRING" id="1121362.A605_02395"/>
<protein>
    <submittedName>
        <fullName evidence="4">Uncharacterized protein</fullName>
    </submittedName>
</protein>
<dbReference type="PANTHER" id="PTHR40763:SF4">
    <property type="entry name" value="DUF1707 DOMAIN-CONTAINING PROTEIN"/>
    <property type="match status" value="1"/>
</dbReference>
<evidence type="ECO:0000259" key="2">
    <source>
        <dbReference type="Pfam" id="PF08044"/>
    </source>
</evidence>
<feature type="region of interest" description="Disordered" evidence="1">
    <location>
        <begin position="60"/>
        <end position="97"/>
    </location>
</feature>
<evidence type="ECO:0000313" key="5">
    <source>
        <dbReference type="Proteomes" id="UP000011723"/>
    </source>
</evidence>
<keyword evidence="5" id="KW-1185">Reference proteome</keyword>
<proteinExistence type="predicted"/>
<dbReference type="eggNOG" id="COG4758">
    <property type="taxonomic scope" value="Bacteria"/>
</dbReference>
<dbReference type="HOGENOM" id="CLU_075817_3_0_11"/>
<dbReference type="EMBL" id="CP003697">
    <property type="protein sequence ID" value="AGF71493.1"/>
    <property type="molecule type" value="Genomic_DNA"/>
</dbReference>
<dbReference type="PANTHER" id="PTHR40763">
    <property type="entry name" value="MEMBRANE PROTEIN-RELATED"/>
    <property type="match status" value="1"/>
</dbReference>
<reference evidence="4 5" key="1">
    <citation type="journal article" date="2012" name="Stand. Genomic Sci.">
        <title>Genome sequence of the halotolerant bacterium Corynebacterium halotolerans type strain YIM 70093(T) (= DSM 44683(T)).</title>
        <authorList>
            <person name="Ruckert C."/>
            <person name="Albersmeier A."/>
            <person name="Al-Dilaimi A."/>
            <person name="Niehaus K."/>
            <person name="Szczepanowski R."/>
            <person name="Kalinowski J."/>
        </authorList>
    </citation>
    <scope>NUCLEOTIDE SEQUENCE [LARGE SCALE GENOMIC DNA]</scope>
    <source>
        <strain evidence="4">YIM 70093</strain>
    </source>
</reference>